<keyword evidence="2" id="KW-1185">Reference proteome</keyword>
<proteinExistence type="predicted"/>
<dbReference type="EMBL" id="JBBNAF010000013">
    <property type="protein sequence ID" value="KAK9087729.1"/>
    <property type="molecule type" value="Genomic_DNA"/>
</dbReference>
<evidence type="ECO:0000313" key="1">
    <source>
        <dbReference type="EMBL" id="KAK9087729.1"/>
    </source>
</evidence>
<gene>
    <name evidence="1" type="ORF">Syun_030123</name>
</gene>
<accession>A0AAP0EF90</accession>
<comment type="caution">
    <text evidence="1">The sequence shown here is derived from an EMBL/GenBank/DDBJ whole genome shotgun (WGS) entry which is preliminary data.</text>
</comment>
<dbReference type="AlphaFoldDB" id="A0AAP0EF90"/>
<reference evidence="1 2" key="1">
    <citation type="submission" date="2024-01" db="EMBL/GenBank/DDBJ databases">
        <title>Genome assemblies of Stephania.</title>
        <authorList>
            <person name="Yang L."/>
        </authorList>
    </citation>
    <scope>NUCLEOTIDE SEQUENCE [LARGE SCALE GENOMIC DNA]</scope>
    <source>
        <strain evidence="1">YNDBR</strain>
        <tissue evidence="1">Leaf</tissue>
    </source>
</reference>
<dbReference type="Proteomes" id="UP001420932">
    <property type="component" value="Unassembled WGS sequence"/>
</dbReference>
<name>A0AAP0EF90_9MAGN</name>
<protein>
    <submittedName>
        <fullName evidence="1">Uncharacterized protein</fullName>
    </submittedName>
</protein>
<organism evidence="1 2">
    <name type="scientific">Stephania yunnanensis</name>
    <dbReference type="NCBI Taxonomy" id="152371"/>
    <lineage>
        <taxon>Eukaryota</taxon>
        <taxon>Viridiplantae</taxon>
        <taxon>Streptophyta</taxon>
        <taxon>Embryophyta</taxon>
        <taxon>Tracheophyta</taxon>
        <taxon>Spermatophyta</taxon>
        <taxon>Magnoliopsida</taxon>
        <taxon>Ranunculales</taxon>
        <taxon>Menispermaceae</taxon>
        <taxon>Menispermoideae</taxon>
        <taxon>Cissampelideae</taxon>
        <taxon>Stephania</taxon>
    </lineage>
</organism>
<evidence type="ECO:0000313" key="2">
    <source>
        <dbReference type="Proteomes" id="UP001420932"/>
    </source>
</evidence>
<sequence>MKKKAASQYNYTAINIFSMEMIAIPVEEVRTQLLKLFPCNSGLVVSMCLGPSAVAVMKGKLSNI</sequence>